<proteinExistence type="predicted"/>
<evidence type="ECO:0000313" key="2">
    <source>
        <dbReference type="Proteomes" id="UP001498398"/>
    </source>
</evidence>
<gene>
    <name evidence="1" type="ORF">VKT23_000441</name>
</gene>
<comment type="caution">
    <text evidence="1">The sequence shown here is derived from an EMBL/GenBank/DDBJ whole genome shotgun (WGS) entry which is preliminary data.</text>
</comment>
<keyword evidence="2" id="KW-1185">Reference proteome</keyword>
<protein>
    <submittedName>
        <fullName evidence="1">Uncharacterized protein</fullName>
    </submittedName>
</protein>
<dbReference type="EMBL" id="JBANRG010000001">
    <property type="protein sequence ID" value="KAK7472322.1"/>
    <property type="molecule type" value="Genomic_DNA"/>
</dbReference>
<dbReference type="Proteomes" id="UP001498398">
    <property type="component" value="Unassembled WGS sequence"/>
</dbReference>
<evidence type="ECO:0000313" key="1">
    <source>
        <dbReference type="EMBL" id="KAK7472322.1"/>
    </source>
</evidence>
<reference evidence="1 2" key="1">
    <citation type="submission" date="2024-01" db="EMBL/GenBank/DDBJ databases">
        <title>A draft genome for the cacao thread blight pathogen Marasmiellus scandens.</title>
        <authorList>
            <person name="Baruah I.K."/>
            <person name="Leung J."/>
            <person name="Bukari Y."/>
            <person name="Amoako-Attah I."/>
            <person name="Meinhardt L.W."/>
            <person name="Bailey B.A."/>
            <person name="Cohen S.P."/>
        </authorList>
    </citation>
    <scope>NUCLEOTIDE SEQUENCE [LARGE SCALE GENOMIC DNA]</scope>
    <source>
        <strain evidence="1 2">GH-19</strain>
    </source>
</reference>
<accession>A0ABR1K7Z7</accession>
<organism evidence="1 2">
    <name type="scientific">Marasmiellus scandens</name>
    <dbReference type="NCBI Taxonomy" id="2682957"/>
    <lineage>
        <taxon>Eukaryota</taxon>
        <taxon>Fungi</taxon>
        <taxon>Dikarya</taxon>
        <taxon>Basidiomycota</taxon>
        <taxon>Agaricomycotina</taxon>
        <taxon>Agaricomycetes</taxon>
        <taxon>Agaricomycetidae</taxon>
        <taxon>Agaricales</taxon>
        <taxon>Marasmiineae</taxon>
        <taxon>Omphalotaceae</taxon>
        <taxon>Marasmiellus</taxon>
    </lineage>
</organism>
<sequence>MLPLLDILHRGVVYSLAGLTCWTIISSVAVHRETIQKGKGIVQLMARMEAEERARQEQLKSGSSPEKSQ</sequence>
<name>A0ABR1K7Z7_9AGAR</name>